<feature type="compositionally biased region" description="Basic and acidic residues" evidence="2">
    <location>
        <begin position="1"/>
        <end position="15"/>
    </location>
</feature>
<dbReference type="GO" id="GO:0003723">
    <property type="term" value="F:RNA binding"/>
    <property type="evidence" value="ECO:0007669"/>
    <property type="project" value="UniProtKB-UniRule"/>
</dbReference>
<dbReference type="PROSITE" id="PS50102">
    <property type="entry name" value="RRM"/>
    <property type="match status" value="1"/>
</dbReference>
<reference evidence="4 5" key="1">
    <citation type="journal article" date="2018" name="Front. Plant Sci.">
        <title>Red Clover (Trifolium pratense) and Zigzag Clover (T. medium) - A Picture of Genomic Similarities and Differences.</title>
        <authorList>
            <person name="Dluhosova J."/>
            <person name="Istvanek J."/>
            <person name="Nedelnik J."/>
            <person name="Repkova J."/>
        </authorList>
    </citation>
    <scope>NUCLEOTIDE SEQUENCE [LARGE SCALE GENOMIC DNA]</scope>
    <source>
        <strain evidence="5">cv. 10/8</strain>
        <tissue evidence="4">Leaf</tissue>
    </source>
</reference>
<evidence type="ECO:0000259" key="3">
    <source>
        <dbReference type="PROSITE" id="PS50102"/>
    </source>
</evidence>
<evidence type="ECO:0000256" key="1">
    <source>
        <dbReference type="PROSITE-ProRule" id="PRU00176"/>
    </source>
</evidence>
<organism evidence="4 5">
    <name type="scientific">Trifolium medium</name>
    <dbReference type="NCBI Taxonomy" id="97028"/>
    <lineage>
        <taxon>Eukaryota</taxon>
        <taxon>Viridiplantae</taxon>
        <taxon>Streptophyta</taxon>
        <taxon>Embryophyta</taxon>
        <taxon>Tracheophyta</taxon>
        <taxon>Spermatophyta</taxon>
        <taxon>Magnoliopsida</taxon>
        <taxon>eudicotyledons</taxon>
        <taxon>Gunneridae</taxon>
        <taxon>Pentapetalae</taxon>
        <taxon>rosids</taxon>
        <taxon>fabids</taxon>
        <taxon>Fabales</taxon>
        <taxon>Fabaceae</taxon>
        <taxon>Papilionoideae</taxon>
        <taxon>50 kb inversion clade</taxon>
        <taxon>NPAAA clade</taxon>
        <taxon>Hologalegina</taxon>
        <taxon>IRL clade</taxon>
        <taxon>Trifolieae</taxon>
        <taxon>Trifolium</taxon>
    </lineage>
</organism>
<dbReference type="Proteomes" id="UP000265520">
    <property type="component" value="Unassembled WGS sequence"/>
</dbReference>
<feature type="region of interest" description="Disordered" evidence="2">
    <location>
        <begin position="1"/>
        <end position="35"/>
    </location>
</feature>
<keyword evidence="1" id="KW-0694">RNA-binding</keyword>
<comment type="caution">
    <text evidence="4">The sequence shown here is derived from an EMBL/GenBank/DDBJ whole genome shotgun (WGS) entry which is preliminary data.</text>
</comment>
<dbReference type="InterPro" id="IPR000504">
    <property type="entry name" value="RRM_dom"/>
</dbReference>
<dbReference type="InterPro" id="IPR035979">
    <property type="entry name" value="RBD_domain_sf"/>
</dbReference>
<evidence type="ECO:0000256" key="2">
    <source>
        <dbReference type="SAM" id="MobiDB-lite"/>
    </source>
</evidence>
<keyword evidence="5" id="KW-1185">Reference proteome</keyword>
<dbReference type="InterPro" id="IPR012677">
    <property type="entry name" value="Nucleotide-bd_a/b_plait_sf"/>
</dbReference>
<dbReference type="AlphaFoldDB" id="A0A392QMV8"/>
<protein>
    <submittedName>
        <fullName evidence="4">RNA-binding protein 25-like</fullName>
    </submittedName>
</protein>
<sequence length="160" mass="18381">MMREKGRERRSEGGRGLETTTHTTKHKPESYGFRSEEGKTTTFFITNFPEDAAAEELWRLLRRYWKLGEIYIPSKRDKHGKRFGFAKYVEVENSHNLLKKIEGTWMGTYKLRANLSKFKKGDGGAAGQVEQQAECINHFGPLPREGLHKGVSFKTAVEKT</sequence>
<dbReference type="EMBL" id="LXQA010145786">
    <property type="protein sequence ID" value="MCI25192.1"/>
    <property type="molecule type" value="Genomic_DNA"/>
</dbReference>
<dbReference type="Pfam" id="PF00076">
    <property type="entry name" value="RRM_1"/>
    <property type="match status" value="1"/>
</dbReference>
<accession>A0A392QMV8</accession>
<name>A0A392QMV8_9FABA</name>
<feature type="non-terminal residue" evidence="4">
    <location>
        <position position="160"/>
    </location>
</feature>
<dbReference type="SUPFAM" id="SSF54928">
    <property type="entry name" value="RNA-binding domain, RBD"/>
    <property type="match status" value="1"/>
</dbReference>
<feature type="domain" description="RRM" evidence="3">
    <location>
        <begin position="41"/>
        <end position="118"/>
    </location>
</feature>
<evidence type="ECO:0000313" key="4">
    <source>
        <dbReference type="EMBL" id="MCI25192.1"/>
    </source>
</evidence>
<dbReference type="CDD" id="cd00590">
    <property type="entry name" value="RRM_SF"/>
    <property type="match status" value="1"/>
</dbReference>
<dbReference type="Gene3D" id="3.30.70.330">
    <property type="match status" value="1"/>
</dbReference>
<feature type="compositionally biased region" description="Basic and acidic residues" evidence="2">
    <location>
        <begin position="26"/>
        <end position="35"/>
    </location>
</feature>
<dbReference type="SMART" id="SM00360">
    <property type="entry name" value="RRM"/>
    <property type="match status" value="1"/>
</dbReference>
<proteinExistence type="predicted"/>
<evidence type="ECO:0000313" key="5">
    <source>
        <dbReference type="Proteomes" id="UP000265520"/>
    </source>
</evidence>